<reference evidence="6 7" key="1">
    <citation type="submission" date="2016-06" db="EMBL/GenBank/DDBJ databases">
        <title>Three novel species with peptidoglycan cell walls form the new genus Lacunisphaera gen. nov. in the family Opitutaceae of the verrucomicrobial subdivision 4.</title>
        <authorList>
            <person name="Rast P."/>
            <person name="Gloeckner I."/>
            <person name="Jogler M."/>
            <person name="Boedeker C."/>
            <person name="Jeske O."/>
            <person name="Wiegand S."/>
            <person name="Reinhardt R."/>
            <person name="Schumann P."/>
            <person name="Rohde M."/>
            <person name="Spring S."/>
            <person name="Gloeckner F.O."/>
            <person name="Jogler C."/>
        </authorList>
    </citation>
    <scope>NUCLEOTIDE SEQUENCE [LARGE SCALE GENOMIC DNA]</scope>
    <source>
        <strain evidence="6 7">IG16b</strain>
    </source>
</reference>
<dbReference type="CDD" id="cd00528">
    <property type="entry name" value="MoaC"/>
    <property type="match status" value="1"/>
</dbReference>
<dbReference type="SUPFAM" id="SSF55040">
    <property type="entry name" value="Molybdenum cofactor biosynthesis protein C, MoaC"/>
    <property type="match status" value="1"/>
</dbReference>
<dbReference type="PATRIC" id="fig|1838286.3.peg.1842"/>
<evidence type="ECO:0000259" key="5">
    <source>
        <dbReference type="Pfam" id="PF01967"/>
    </source>
</evidence>
<dbReference type="InterPro" id="IPR002820">
    <property type="entry name" value="Mopterin_CF_biosynth-C_dom"/>
</dbReference>
<comment type="function">
    <text evidence="4">Catalyzes the conversion of (8S)-3',8-cyclo-7,8-dihydroguanosine 5'-triphosphate to cyclic pyranopterin monophosphate (cPMP).</text>
</comment>
<evidence type="ECO:0000256" key="1">
    <source>
        <dbReference type="ARBA" id="ARBA00005046"/>
    </source>
</evidence>
<accession>A0A1D8AV42</accession>
<dbReference type="InterPro" id="IPR036522">
    <property type="entry name" value="MoaC_sf"/>
</dbReference>
<organism evidence="6 7">
    <name type="scientific">Lacunisphaera limnophila</name>
    <dbReference type="NCBI Taxonomy" id="1838286"/>
    <lineage>
        <taxon>Bacteria</taxon>
        <taxon>Pseudomonadati</taxon>
        <taxon>Verrucomicrobiota</taxon>
        <taxon>Opitutia</taxon>
        <taxon>Opitutales</taxon>
        <taxon>Opitutaceae</taxon>
        <taxon>Lacunisphaera</taxon>
    </lineage>
</organism>
<evidence type="ECO:0000256" key="2">
    <source>
        <dbReference type="ARBA" id="ARBA00023150"/>
    </source>
</evidence>
<proteinExistence type="predicted"/>
<name>A0A1D8AV42_9BACT</name>
<dbReference type="Proteomes" id="UP000095228">
    <property type="component" value="Chromosome"/>
</dbReference>
<dbReference type="AlphaFoldDB" id="A0A1D8AV42"/>
<keyword evidence="7" id="KW-1185">Reference proteome</keyword>
<dbReference type="InterPro" id="IPR050105">
    <property type="entry name" value="MoCo_biosynth_MoaA/MoaC"/>
</dbReference>
<dbReference type="GO" id="GO:0016829">
    <property type="term" value="F:lyase activity"/>
    <property type="evidence" value="ECO:0007669"/>
    <property type="project" value="UniProtKB-KW"/>
</dbReference>
<dbReference type="STRING" id="1838286.Verru16b_01830"/>
<evidence type="ECO:0000313" key="7">
    <source>
        <dbReference type="Proteomes" id="UP000095228"/>
    </source>
</evidence>
<sequence>MTDFSHLDPAGGARMVDVGAKPDQQRVAVAEGRLTCAPQTIALLRAQALPKGDVLTVAKIAGIQAAKNTAQLIPLCHPLTLSHVDVEFTVADDGIGIRATTRLTGKTGVEMEALTAVSVAALTLYDMCKAVDKSMSIGGIRVVEKIKK</sequence>
<dbReference type="PANTHER" id="PTHR22960">
    <property type="entry name" value="MOLYBDOPTERIN COFACTOR SYNTHESIS PROTEIN A"/>
    <property type="match status" value="1"/>
</dbReference>
<dbReference type="UniPathway" id="UPA00344"/>
<protein>
    <submittedName>
        <fullName evidence="6">Cyclic pyranopterin monophosphate synthase accessory protein</fullName>
    </submittedName>
</protein>
<evidence type="ECO:0000256" key="4">
    <source>
        <dbReference type="ARBA" id="ARBA00055087"/>
    </source>
</evidence>
<dbReference type="KEGG" id="obg:Verru16b_01830"/>
<dbReference type="OrthoDB" id="9794429at2"/>
<dbReference type="NCBIfam" id="TIGR00581">
    <property type="entry name" value="moaC"/>
    <property type="match status" value="1"/>
</dbReference>
<dbReference type="EMBL" id="CP016094">
    <property type="protein sequence ID" value="AOS44762.1"/>
    <property type="molecule type" value="Genomic_DNA"/>
</dbReference>
<dbReference type="PANTHER" id="PTHR22960:SF29">
    <property type="entry name" value="CYCLIC PYRANOPTERIN MONOPHOSPHATE SYNTHASE"/>
    <property type="match status" value="1"/>
</dbReference>
<keyword evidence="3" id="KW-0456">Lyase</keyword>
<gene>
    <name evidence="6" type="primary">moaC</name>
    <name evidence="6" type="ORF">Verru16b_01830</name>
</gene>
<dbReference type="Pfam" id="PF01967">
    <property type="entry name" value="MoaC"/>
    <property type="match status" value="1"/>
</dbReference>
<evidence type="ECO:0000313" key="6">
    <source>
        <dbReference type="EMBL" id="AOS44762.1"/>
    </source>
</evidence>
<comment type="pathway">
    <text evidence="1">Cofactor biosynthesis; molybdopterin biosynthesis.</text>
</comment>
<keyword evidence="2" id="KW-0501">Molybdenum cofactor biosynthesis</keyword>
<dbReference type="NCBIfam" id="NF006870">
    <property type="entry name" value="PRK09364.1"/>
    <property type="match status" value="1"/>
</dbReference>
<dbReference type="RefSeq" id="WP_069961983.1">
    <property type="nucleotide sequence ID" value="NZ_CP016094.1"/>
</dbReference>
<evidence type="ECO:0000256" key="3">
    <source>
        <dbReference type="ARBA" id="ARBA00023239"/>
    </source>
</evidence>
<dbReference type="InterPro" id="IPR023045">
    <property type="entry name" value="MoaC"/>
</dbReference>
<feature type="domain" description="Molybdopterin cofactor biosynthesis C (MoaC)" evidence="5">
    <location>
        <begin position="15"/>
        <end position="146"/>
    </location>
</feature>
<dbReference type="GO" id="GO:0006777">
    <property type="term" value="P:Mo-molybdopterin cofactor biosynthetic process"/>
    <property type="evidence" value="ECO:0007669"/>
    <property type="project" value="UniProtKB-KW"/>
</dbReference>
<dbReference type="Gene3D" id="3.30.70.640">
    <property type="entry name" value="Molybdopterin cofactor biosynthesis C (MoaC) domain"/>
    <property type="match status" value="1"/>
</dbReference>